<proteinExistence type="predicted"/>
<dbReference type="AlphaFoldDB" id="A0A1T4S9H3"/>
<dbReference type="Gene3D" id="1.10.260.40">
    <property type="entry name" value="lambda repressor-like DNA-binding domains"/>
    <property type="match status" value="1"/>
</dbReference>
<dbReference type="InterPro" id="IPR010982">
    <property type="entry name" value="Lambda_DNA-bd_dom_sf"/>
</dbReference>
<dbReference type="EMBL" id="FUXL01000009">
    <property type="protein sequence ID" value="SKA24855.1"/>
    <property type="molecule type" value="Genomic_DNA"/>
</dbReference>
<name>A0A1T4S9H3_9HYPH</name>
<sequence>MAKPRTAPTLPIPVRRALRKLGEDIRDARRRRRIPVAIMAERASISRTTLNKVEKGEPGVSIGTYATVLFALGLADRLAGLADASTDVVGLELEEEHLPQRIRRPRKERAAPPAQEGSR</sequence>
<dbReference type="Pfam" id="PF13560">
    <property type="entry name" value="HTH_31"/>
    <property type="match status" value="1"/>
</dbReference>
<feature type="region of interest" description="Disordered" evidence="1">
    <location>
        <begin position="100"/>
        <end position="119"/>
    </location>
</feature>
<reference evidence="2 3" key="1">
    <citation type="submission" date="2017-02" db="EMBL/GenBank/DDBJ databases">
        <authorList>
            <person name="Peterson S.W."/>
        </authorList>
    </citation>
    <scope>NUCLEOTIDE SEQUENCE [LARGE SCALE GENOMIC DNA]</scope>
    <source>
        <strain evidence="2 3">USBA 369</strain>
    </source>
</reference>
<accession>A0A1T4S9H3</accession>
<dbReference type="OrthoDB" id="7365273at2"/>
<dbReference type="STRING" id="1365950.SAMN05428963_109142"/>
<protein>
    <submittedName>
        <fullName evidence="2">Helix-turn-helix domain-containing protein</fullName>
    </submittedName>
</protein>
<evidence type="ECO:0000256" key="1">
    <source>
        <dbReference type="SAM" id="MobiDB-lite"/>
    </source>
</evidence>
<dbReference type="SUPFAM" id="SSF47413">
    <property type="entry name" value="lambda repressor-like DNA-binding domains"/>
    <property type="match status" value="1"/>
</dbReference>
<gene>
    <name evidence="2" type="ORF">SAMN05428963_109142</name>
</gene>
<evidence type="ECO:0000313" key="3">
    <source>
        <dbReference type="Proteomes" id="UP000190135"/>
    </source>
</evidence>
<evidence type="ECO:0000313" key="2">
    <source>
        <dbReference type="EMBL" id="SKA24855.1"/>
    </source>
</evidence>
<dbReference type="RefSeq" id="WP_078709069.1">
    <property type="nucleotide sequence ID" value="NZ_FUXL01000009.1"/>
</dbReference>
<dbReference type="Proteomes" id="UP000190135">
    <property type="component" value="Unassembled WGS sequence"/>
</dbReference>
<keyword evidence="3" id="KW-1185">Reference proteome</keyword>
<dbReference type="GO" id="GO:0003677">
    <property type="term" value="F:DNA binding"/>
    <property type="evidence" value="ECO:0007669"/>
    <property type="project" value="InterPro"/>
</dbReference>
<organism evidence="2 3">
    <name type="scientific">Consotaella salsifontis</name>
    <dbReference type="NCBI Taxonomy" id="1365950"/>
    <lineage>
        <taxon>Bacteria</taxon>
        <taxon>Pseudomonadati</taxon>
        <taxon>Pseudomonadota</taxon>
        <taxon>Alphaproteobacteria</taxon>
        <taxon>Hyphomicrobiales</taxon>
        <taxon>Aurantimonadaceae</taxon>
        <taxon>Consotaella</taxon>
    </lineage>
</organism>